<protein>
    <submittedName>
        <fullName evidence="2">Uncharacterized protein</fullName>
    </submittedName>
</protein>
<keyword evidence="3" id="KW-1185">Reference proteome</keyword>
<evidence type="ECO:0000256" key="1">
    <source>
        <dbReference type="SAM" id="MobiDB-lite"/>
    </source>
</evidence>
<dbReference type="EMBL" id="JACGXL010000006">
    <property type="protein sequence ID" value="MBA8889275.1"/>
    <property type="molecule type" value="Genomic_DNA"/>
</dbReference>
<evidence type="ECO:0000313" key="2">
    <source>
        <dbReference type="EMBL" id="MBA8889275.1"/>
    </source>
</evidence>
<sequence>MLAAIEFDEWPEAAHTHAHTARSTHPLGVFDPRECGAWIDTLRALRALPNRTRVPGAPAASTRRDADPEEDGDA</sequence>
<dbReference type="Proteomes" id="UP000550401">
    <property type="component" value="Unassembled WGS sequence"/>
</dbReference>
<reference evidence="2 3" key="1">
    <citation type="submission" date="2020-07" db="EMBL/GenBank/DDBJ databases">
        <title>Genomic Encyclopedia of Type Strains, Phase IV (KMG-V): Genome sequencing to study the core and pangenomes of soil and plant-associated prokaryotes.</title>
        <authorList>
            <person name="Whitman W."/>
        </authorList>
    </citation>
    <scope>NUCLEOTIDE SEQUENCE [LARGE SCALE GENOMIC DNA]</scope>
    <source>
        <strain evidence="2 3">RH2WT43</strain>
    </source>
</reference>
<dbReference type="RefSeq" id="WP_182532316.1">
    <property type="nucleotide sequence ID" value="NZ_JACGXL010000006.1"/>
</dbReference>
<evidence type="ECO:0000313" key="3">
    <source>
        <dbReference type="Proteomes" id="UP000550401"/>
    </source>
</evidence>
<gene>
    <name evidence="2" type="ORF">FHW12_003518</name>
</gene>
<name>A0A839EZN7_9GAMM</name>
<proteinExistence type="predicted"/>
<dbReference type="AlphaFoldDB" id="A0A839EZN7"/>
<accession>A0A839EZN7</accession>
<feature type="region of interest" description="Disordered" evidence="1">
    <location>
        <begin position="50"/>
        <end position="74"/>
    </location>
</feature>
<comment type="caution">
    <text evidence="2">The sequence shown here is derived from an EMBL/GenBank/DDBJ whole genome shotgun (WGS) entry which is preliminary data.</text>
</comment>
<organism evidence="2 3">
    <name type="scientific">Dokdonella fugitiva</name>
    <dbReference type="NCBI Taxonomy" id="328517"/>
    <lineage>
        <taxon>Bacteria</taxon>
        <taxon>Pseudomonadati</taxon>
        <taxon>Pseudomonadota</taxon>
        <taxon>Gammaproteobacteria</taxon>
        <taxon>Lysobacterales</taxon>
        <taxon>Rhodanobacteraceae</taxon>
        <taxon>Dokdonella</taxon>
    </lineage>
</organism>